<keyword evidence="1" id="KW-0472">Membrane</keyword>
<feature type="chain" id="PRO_5005502074" evidence="2">
    <location>
        <begin position="27"/>
        <end position="570"/>
    </location>
</feature>
<keyword evidence="1" id="KW-1133">Transmembrane helix</keyword>
<proteinExistence type="predicted"/>
<evidence type="ECO:0000256" key="1">
    <source>
        <dbReference type="SAM" id="Phobius"/>
    </source>
</evidence>
<reference evidence="3 4" key="1">
    <citation type="submission" date="2015-07" db="EMBL/GenBank/DDBJ databases">
        <authorList>
            <person name="Noorani M."/>
        </authorList>
    </citation>
    <scope>NUCLEOTIDE SEQUENCE [LARGE SCALE GENOMIC DNA]</scope>
    <source>
        <strain evidence="3">BBA 69670</strain>
    </source>
</reference>
<dbReference type="AlphaFoldDB" id="A0A0K6FQK1"/>
<keyword evidence="4" id="KW-1185">Reference proteome</keyword>
<dbReference type="EMBL" id="CYGV01000446">
    <property type="protein sequence ID" value="CUA68516.1"/>
    <property type="molecule type" value="Genomic_DNA"/>
</dbReference>
<keyword evidence="1" id="KW-0812">Transmembrane</keyword>
<protein>
    <submittedName>
        <fullName evidence="3">Uncharacterized protein</fullName>
    </submittedName>
</protein>
<evidence type="ECO:0000313" key="4">
    <source>
        <dbReference type="Proteomes" id="UP000044841"/>
    </source>
</evidence>
<dbReference type="Proteomes" id="UP000044841">
    <property type="component" value="Unassembled WGS sequence"/>
</dbReference>
<feature type="transmembrane region" description="Helical" evidence="1">
    <location>
        <begin position="79"/>
        <end position="98"/>
    </location>
</feature>
<evidence type="ECO:0000256" key="2">
    <source>
        <dbReference type="SAM" id="SignalP"/>
    </source>
</evidence>
<keyword evidence="2" id="KW-0732">Signal</keyword>
<organism evidence="3 4">
    <name type="scientific">Rhizoctonia solani</name>
    <dbReference type="NCBI Taxonomy" id="456999"/>
    <lineage>
        <taxon>Eukaryota</taxon>
        <taxon>Fungi</taxon>
        <taxon>Dikarya</taxon>
        <taxon>Basidiomycota</taxon>
        <taxon>Agaricomycotina</taxon>
        <taxon>Agaricomycetes</taxon>
        <taxon>Cantharellales</taxon>
        <taxon>Ceratobasidiaceae</taxon>
        <taxon>Rhizoctonia</taxon>
    </lineage>
</organism>
<sequence>MSLATRPSWIPSTILSFFIFFPNAAGAKHQGAQEHSTAGVAPDANVAINLHGLVNTNHFHNCLEYTKRSGSVSKQGGYIVWWFFAYGVLCIVLVIWCVRRYSQERLGIDDSTRLLGRVPGIAAGRELKLPDLKVEEAAPINPGSIAPPQIKRGKRFATPAIWDMKEPYSASNERQIWMTSLVIGDWTQKNVDQDPEGSNPSLGFPTVRYPVRASVPPRANLRNRGVGDVSMLKGARRIPYLCIINPNLRRLHRGLSPKIIESCCQENHSLKISLYGNPRLLQPGFVAWFILIIAVNDKLQDPEHDLNFWKKMLNDPTLKSEAIYFASIAGDGATPERIYEGIVQLFHDSEALGISDHAKLVVYLTGSGDNQNRMCLPDKKYLAKEEIKKWVCELRATWRYIRPITLILDICQPNGDEQGADSYRGIELISSCSARQNAQAIEFSSDQDMPYSCFFLAAVVASLDSPSGTAASFKTDIERHLSQIVGLINVRKILERSSEGVGFQEPDWSQAGDISTFFELARMLSRTKLAREAREFVYTAASGTAKYEPLHEDHTTRHIRGVPVEAGACR</sequence>
<gene>
    <name evidence="3" type="ORF">RSOLAG22IIIB_03554</name>
</gene>
<accession>A0A0K6FQK1</accession>
<feature type="signal peptide" evidence="2">
    <location>
        <begin position="1"/>
        <end position="26"/>
    </location>
</feature>
<name>A0A0K6FQK1_9AGAM</name>
<evidence type="ECO:0000313" key="3">
    <source>
        <dbReference type="EMBL" id="CUA68516.1"/>
    </source>
</evidence>